<sequence length="296" mass="30960">MIWTNGLPDMAALPFTPLILVSASLPNARQHRTLRWGSAEPQPYEYVPGAGDDEESWAHGLTPALLFQHAEELISAGPAGMEGLVKQLVTQSQAGGSSALSSRPDLPGSGSTPLKPIDSSNLMPAGLAPSSTKGWGPTHPSGLTFLANTRLALGPLAAGQPACAWQHVNAILNSYLHLPVKSSKLDRQGLARALPAALRFAADHLSHGRRVLIHDDDGLNTSVCLALAVLMRMFRHKTVPGIRSAPVQPLDRSAAAHQTGDAAALGFPLQLLPPSTTFPGHAETGPAALLPRGCGC</sequence>
<comment type="caution">
    <text evidence="4">The sequence shown here is derived from an EMBL/GenBank/DDBJ whole genome shotgun (WGS) entry which is preliminary data.</text>
</comment>
<dbReference type="InterPro" id="IPR033449">
    <property type="entry name" value="Rit1_N"/>
</dbReference>
<feature type="domain" description="Rit1 N-terminal" evidence="3">
    <location>
        <begin position="13"/>
        <end position="89"/>
    </location>
</feature>
<dbReference type="GO" id="GO:0019988">
    <property type="term" value="P:charged-tRNA amino acid modification"/>
    <property type="evidence" value="ECO:0007669"/>
    <property type="project" value="InterPro"/>
</dbReference>
<dbReference type="Gene3D" id="3.90.190.10">
    <property type="entry name" value="Protein tyrosine phosphatase superfamily"/>
    <property type="match status" value="1"/>
</dbReference>
<proteinExistence type="predicted"/>
<dbReference type="Proteomes" id="UP001485043">
    <property type="component" value="Unassembled WGS sequence"/>
</dbReference>
<evidence type="ECO:0000313" key="5">
    <source>
        <dbReference type="Proteomes" id="UP001485043"/>
    </source>
</evidence>
<dbReference type="Pfam" id="PF17184">
    <property type="entry name" value="Rit1_C"/>
    <property type="match status" value="1"/>
</dbReference>
<dbReference type="InterPro" id="IPR029021">
    <property type="entry name" value="Prot-tyrosine_phosphatase-like"/>
</dbReference>
<dbReference type="Pfam" id="PF04179">
    <property type="entry name" value="Init_tRNA_PT"/>
    <property type="match status" value="1"/>
</dbReference>
<organism evidence="4 5">
    <name type="scientific">Apatococcus fuscideae</name>
    <dbReference type="NCBI Taxonomy" id="2026836"/>
    <lineage>
        <taxon>Eukaryota</taxon>
        <taxon>Viridiplantae</taxon>
        <taxon>Chlorophyta</taxon>
        <taxon>core chlorophytes</taxon>
        <taxon>Trebouxiophyceae</taxon>
        <taxon>Chlorellales</taxon>
        <taxon>Chlorellaceae</taxon>
        <taxon>Apatococcus</taxon>
    </lineage>
</organism>
<feature type="domain" description="Rit1 DUSP-like" evidence="2">
    <location>
        <begin position="174"/>
        <end position="237"/>
    </location>
</feature>
<dbReference type="PANTHER" id="PTHR31811">
    <property type="entry name" value="TRNA A64-2'-O-RIBOSYLPHOSPHATE TRANSFERASE"/>
    <property type="match status" value="1"/>
</dbReference>
<dbReference type="EMBL" id="JALJOV010000796">
    <property type="protein sequence ID" value="KAK9861209.1"/>
    <property type="molecule type" value="Genomic_DNA"/>
</dbReference>
<feature type="region of interest" description="Disordered" evidence="1">
    <location>
        <begin position="95"/>
        <end position="136"/>
    </location>
</feature>
<dbReference type="PANTHER" id="PTHR31811:SF0">
    <property type="entry name" value="TRNA A64-2'-O-RIBOSYLPHOSPHATE TRANSFERASE"/>
    <property type="match status" value="1"/>
</dbReference>
<name>A0AAW1SY35_9CHLO</name>
<dbReference type="GO" id="GO:0043399">
    <property type="term" value="F:tRNA adenosine(64)-2'-O-ribosylphosphate transferase activity"/>
    <property type="evidence" value="ECO:0007669"/>
    <property type="project" value="InterPro"/>
</dbReference>
<keyword evidence="5" id="KW-1185">Reference proteome</keyword>
<gene>
    <name evidence="4" type="ORF">WJX84_005976</name>
</gene>
<evidence type="ECO:0000256" key="1">
    <source>
        <dbReference type="SAM" id="MobiDB-lite"/>
    </source>
</evidence>
<dbReference type="AlphaFoldDB" id="A0AAW1SY35"/>
<dbReference type="InterPro" id="IPR033421">
    <property type="entry name" value="Rit1_DUSP-like"/>
</dbReference>
<protein>
    <submittedName>
        <fullName evidence="4">Uncharacterized protein</fullName>
    </submittedName>
</protein>
<accession>A0AAW1SY35</accession>
<evidence type="ECO:0000259" key="2">
    <source>
        <dbReference type="Pfam" id="PF04179"/>
    </source>
</evidence>
<evidence type="ECO:0000313" key="4">
    <source>
        <dbReference type="EMBL" id="KAK9861209.1"/>
    </source>
</evidence>
<dbReference type="GO" id="GO:0005737">
    <property type="term" value="C:cytoplasm"/>
    <property type="evidence" value="ECO:0007669"/>
    <property type="project" value="TreeGrafter"/>
</dbReference>
<evidence type="ECO:0000259" key="3">
    <source>
        <dbReference type="Pfam" id="PF17184"/>
    </source>
</evidence>
<reference evidence="4 5" key="1">
    <citation type="journal article" date="2024" name="Nat. Commun.">
        <title>Phylogenomics reveals the evolutionary origins of lichenization in chlorophyte algae.</title>
        <authorList>
            <person name="Puginier C."/>
            <person name="Libourel C."/>
            <person name="Otte J."/>
            <person name="Skaloud P."/>
            <person name="Haon M."/>
            <person name="Grisel S."/>
            <person name="Petersen M."/>
            <person name="Berrin J.G."/>
            <person name="Delaux P.M."/>
            <person name="Dal Grande F."/>
            <person name="Keller J."/>
        </authorList>
    </citation>
    <scope>NUCLEOTIDE SEQUENCE [LARGE SCALE GENOMIC DNA]</scope>
    <source>
        <strain evidence="4 5">SAG 2523</strain>
    </source>
</reference>
<dbReference type="InterPro" id="IPR007306">
    <property type="entry name" value="Rit1"/>
</dbReference>
<dbReference type="SUPFAM" id="SSF52799">
    <property type="entry name" value="(Phosphotyrosine protein) phosphatases II"/>
    <property type="match status" value="1"/>
</dbReference>